<name>A0ABS1JN90_9BURK</name>
<dbReference type="RefSeq" id="WP_201689599.1">
    <property type="nucleotide sequence ID" value="NZ_JAEQND010000006.1"/>
</dbReference>
<organism evidence="2 3">
    <name type="scientific">Ramlibacter alkalitolerans</name>
    <dbReference type="NCBI Taxonomy" id="2039631"/>
    <lineage>
        <taxon>Bacteria</taxon>
        <taxon>Pseudomonadati</taxon>
        <taxon>Pseudomonadota</taxon>
        <taxon>Betaproteobacteria</taxon>
        <taxon>Burkholderiales</taxon>
        <taxon>Comamonadaceae</taxon>
        <taxon>Ramlibacter</taxon>
    </lineage>
</organism>
<sequence>MAPLLILLLLVIAAVLWLRRPRPEHHPVPPSPYARDDAFGRPDPAWGAGMPPPQEGLGGSIARGVATGLAVGAGAALAQEFGRRAFEQGHDGQPGHPPETPAPHIDQSHSQLARDAGIGALDPASDPRDLADFGDPGWDDAGDDPGGWET</sequence>
<evidence type="ECO:0000313" key="3">
    <source>
        <dbReference type="Proteomes" id="UP000622707"/>
    </source>
</evidence>
<dbReference type="EMBL" id="JAEQND010000006">
    <property type="protein sequence ID" value="MBL0425734.1"/>
    <property type="molecule type" value="Genomic_DNA"/>
</dbReference>
<evidence type="ECO:0000313" key="2">
    <source>
        <dbReference type="EMBL" id="MBL0425734.1"/>
    </source>
</evidence>
<evidence type="ECO:0000256" key="1">
    <source>
        <dbReference type="SAM" id="MobiDB-lite"/>
    </source>
</evidence>
<protein>
    <submittedName>
        <fullName evidence="2">Uncharacterized protein</fullName>
    </submittedName>
</protein>
<feature type="region of interest" description="Disordered" evidence="1">
    <location>
        <begin position="81"/>
        <end position="150"/>
    </location>
</feature>
<comment type="caution">
    <text evidence="2">The sequence shown here is derived from an EMBL/GenBank/DDBJ whole genome shotgun (WGS) entry which is preliminary data.</text>
</comment>
<keyword evidence="3" id="KW-1185">Reference proteome</keyword>
<proteinExistence type="predicted"/>
<gene>
    <name evidence="2" type="ORF">JI746_11500</name>
</gene>
<reference evidence="2 3" key="1">
    <citation type="journal article" date="2017" name="Int. J. Syst. Evol. Microbiol.">
        <title>Ramlibacter alkalitolerans sp. nov., alkali-tolerant bacterium isolated from soil of ginseng.</title>
        <authorList>
            <person name="Lee D.H."/>
            <person name="Cha C.J."/>
        </authorList>
    </citation>
    <scope>NUCLEOTIDE SEQUENCE [LARGE SCALE GENOMIC DNA]</scope>
    <source>
        <strain evidence="2 3">KACC 19305</strain>
    </source>
</reference>
<accession>A0ABS1JN90</accession>
<dbReference type="Proteomes" id="UP000622707">
    <property type="component" value="Unassembled WGS sequence"/>
</dbReference>
<feature type="region of interest" description="Disordered" evidence="1">
    <location>
        <begin position="23"/>
        <end position="59"/>
    </location>
</feature>
<feature type="compositionally biased region" description="Basic and acidic residues" evidence="1">
    <location>
        <begin position="81"/>
        <end position="90"/>
    </location>
</feature>